<dbReference type="GO" id="GO:0005829">
    <property type="term" value="C:cytosol"/>
    <property type="evidence" value="ECO:0007669"/>
    <property type="project" value="TreeGrafter"/>
</dbReference>
<sequence length="134" mass="14706">MNDKNFIAVICYQGPKANGMPELHKLTTILSVLQDRGQKVVLVTDGRMSSVSGKIPAAIHVTPEALDNGPIARLQDGDIVCLDAHVGKLTILEDLSKFNARMIISPDFSKNEYGVGRELFHVFHQSVSFADICR</sequence>
<name>A0A840NNM3_9HYPH</name>
<dbReference type="Proteomes" id="UP000561417">
    <property type="component" value="Unassembled WGS sequence"/>
</dbReference>
<dbReference type="Pfam" id="PF24877">
    <property type="entry name" value="ILV_EDD_C"/>
    <property type="match status" value="1"/>
</dbReference>
<accession>A0A840NNM3</accession>
<dbReference type="AlphaFoldDB" id="A0A840NNM3"/>
<evidence type="ECO:0000313" key="2">
    <source>
        <dbReference type="EMBL" id="MBB5073470.1"/>
    </source>
</evidence>
<reference evidence="2 3" key="1">
    <citation type="submission" date="2020-08" db="EMBL/GenBank/DDBJ databases">
        <title>Genomic Encyclopedia of Type Strains, Phase IV (KMG-IV): sequencing the most valuable type-strain genomes for metagenomic binning, comparative biology and taxonomic classification.</title>
        <authorList>
            <person name="Goeker M."/>
        </authorList>
    </citation>
    <scope>NUCLEOTIDE SEQUENCE [LARGE SCALE GENOMIC DNA]</scope>
    <source>
        <strain evidence="2 3">DSM 28538</strain>
    </source>
</reference>
<organism evidence="2 3">
    <name type="scientific">Bartonella callosciuri</name>
    <dbReference type="NCBI Taxonomy" id="686223"/>
    <lineage>
        <taxon>Bacteria</taxon>
        <taxon>Pseudomonadati</taxon>
        <taxon>Pseudomonadota</taxon>
        <taxon>Alphaproteobacteria</taxon>
        <taxon>Hyphomicrobiales</taxon>
        <taxon>Bartonellaceae</taxon>
        <taxon>Bartonella</taxon>
    </lineage>
</organism>
<evidence type="ECO:0000259" key="1">
    <source>
        <dbReference type="Pfam" id="PF24877"/>
    </source>
</evidence>
<evidence type="ECO:0000313" key="3">
    <source>
        <dbReference type="Proteomes" id="UP000561417"/>
    </source>
</evidence>
<feature type="domain" description="Dihydroxy-acid/6-phosphogluconate dehydratase C-terminal" evidence="1">
    <location>
        <begin position="5"/>
        <end position="130"/>
    </location>
</feature>
<proteinExistence type="predicted"/>
<dbReference type="InterPro" id="IPR056740">
    <property type="entry name" value="ILV_EDD_C"/>
</dbReference>
<dbReference type="InterPro" id="IPR042096">
    <property type="entry name" value="Dihydro-acid_dehy_C"/>
</dbReference>
<dbReference type="Gene3D" id="3.50.30.80">
    <property type="entry name" value="IlvD/EDD C-terminal domain-like"/>
    <property type="match status" value="1"/>
</dbReference>
<dbReference type="SUPFAM" id="SSF52016">
    <property type="entry name" value="LeuD/IlvD-like"/>
    <property type="match status" value="1"/>
</dbReference>
<keyword evidence="3" id="KW-1185">Reference proteome</keyword>
<protein>
    <submittedName>
        <fullName evidence="2">Dihydroxyacid dehydratase/phosphogluconate dehydratase</fullName>
    </submittedName>
</protein>
<dbReference type="EMBL" id="JACHIM010000002">
    <property type="protein sequence ID" value="MBB5073470.1"/>
    <property type="molecule type" value="Genomic_DNA"/>
</dbReference>
<dbReference type="PANTHER" id="PTHR43661">
    <property type="entry name" value="D-XYLONATE DEHYDRATASE"/>
    <property type="match status" value="1"/>
</dbReference>
<gene>
    <name evidence="2" type="ORF">HNQ69_000591</name>
</gene>
<dbReference type="GO" id="GO:0004456">
    <property type="term" value="F:phosphogluconate dehydratase activity"/>
    <property type="evidence" value="ECO:0007669"/>
    <property type="project" value="TreeGrafter"/>
</dbReference>
<comment type="caution">
    <text evidence="2">The sequence shown here is derived from an EMBL/GenBank/DDBJ whole genome shotgun (WGS) entry which is preliminary data.</text>
</comment>
<dbReference type="PANTHER" id="PTHR43661:SF1">
    <property type="entry name" value="PHOSPHOGLUCONATE DEHYDRATASE"/>
    <property type="match status" value="1"/>
</dbReference>